<evidence type="ECO:0000313" key="2">
    <source>
        <dbReference type="Proteomes" id="UP000299102"/>
    </source>
</evidence>
<protein>
    <submittedName>
        <fullName evidence="1">Uncharacterized protein</fullName>
    </submittedName>
</protein>
<proteinExistence type="predicted"/>
<dbReference type="Proteomes" id="UP000299102">
    <property type="component" value="Unassembled WGS sequence"/>
</dbReference>
<dbReference type="EMBL" id="BGZK01001102">
    <property type="protein sequence ID" value="GBP71248.1"/>
    <property type="molecule type" value="Genomic_DNA"/>
</dbReference>
<evidence type="ECO:0000313" key="1">
    <source>
        <dbReference type="EMBL" id="GBP71248.1"/>
    </source>
</evidence>
<organism evidence="1 2">
    <name type="scientific">Eumeta variegata</name>
    <name type="common">Bagworm moth</name>
    <name type="synonym">Eumeta japonica</name>
    <dbReference type="NCBI Taxonomy" id="151549"/>
    <lineage>
        <taxon>Eukaryota</taxon>
        <taxon>Metazoa</taxon>
        <taxon>Ecdysozoa</taxon>
        <taxon>Arthropoda</taxon>
        <taxon>Hexapoda</taxon>
        <taxon>Insecta</taxon>
        <taxon>Pterygota</taxon>
        <taxon>Neoptera</taxon>
        <taxon>Endopterygota</taxon>
        <taxon>Lepidoptera</taxon>
        <taxon>Glossata</taxon>
        <taxon>Ditrysia</taxon>
        <taxon>Tineoidea</taxon>
        <taxon>Psychidae</taxon>
        <taxon>Oiketicinae</taxon>
        <taxon>Eumeta</taxon>
    </lineage>
</organism>
<dbReference type="AlphaFoldDB" id="A0A4C1Y5Q6"/>
<comment type="caution">
    <text evidence="1">The sequence shown here is derived from an EMBL/GenBank/DDBJ whole genome shotgun (WGS) entry which is preliminary data.</text>
</comment>
<sequence length="196" mass="22546">MFTDDGKHDKDIERRVNAENKNRGVISTLICMTVKAGYGRRKIKVGSMQWRCNSGVVCGDCFRKIDVVVTGVERDALCRLRYNRGRRRNQTGNAERDRHRVWLQGVERREGSRLHSAVGKKNNVKITFSDVLPPKSEKKFDHICDESCLTLSSSEGKRIADLFQDAPVREKGRMLQFRQTGFIVSKDLKKYIVEQI</sequence>
<reference evidence="1 2" key="1">
    <citation type="journal article" date="2019" name="Commun. Biol.">
        <title>The bagworm genome reveals a unique fibroin gene that provides high tensile strength.</title>
        <authorList>
            <person name="Kono N."/>
            <person name="Nakamura H."/>
            <person name="Ohtoshi R."/>
            <person name="Tomita M."/>
            <person name="Numata K."/>
            <person name="Arakawa K."/>
        </authorList>
    </citation>
    <scope>NUCLEOTIDE SEQUENCE [LARGE SCALE GENOMIC DNA]</scope>
</reference>
<gene>
    <name evidence="1" type="ORF">EVAR_79530_1</name>
</gene>
<name>A0A4C1Y5Q6_EUMVA</name>
<keyword evidence="2" id="KW-1185">Reference proteome</keyword>
<accession>A0A4C1Y5Q6</accession>